<accession>A0A0B4EZZ9</accession>
<proteinExistence type="predicted"/>
<reference evidence="1 2" key="1">
    <citation type="journal article" date="2014" name="Proc. Natl. Acad. Sci. U.S.A.">
        <title>Trajectory and genomic determinants of fungal-pathogen speciation and host adaptation.</title>
        <authorList>
            <person name="Hu X."/>
            <person name="Xiao G."/>
            <person name="Zheng P."/>
            <person name="Shang Y."/>
            <person name="Su Y."/>
            <person name="Zhang X."/>
            <person name="Liu X."/>
            <person name="Zhan S."/>
            <person name="St Leger R.J."/>
            <person name="Wang C."/>
        </authorList>
    </citation>
    <scope>NUCLEOTIDE SEQUENCE [LARGE SCALE GENOMIC DNA]</scope>
    <source>
        <strain evidence="1 2">ARSEF 549</strain>
    </source>
</reference>
<evidence type="ECO:0000313" key="2">
    <source>
        <dbReference type="Proteomes" id="UP000031186"/>
    </source>
</evidence>
<dbReference type="AlphaFoldDB" id="A0A0B4EZZ9"/>
<dbReference type="HOGENOM" id="CLU_990729_0_0_1"/>
<organism evidence="1 2">
    <name type="scientific">Metarhizium anisopliae (strain ARSEF 549)</name>
    <dbReference type="NCBI Taxonomy" id="3151832"/>
    <lineage>
        <taxon>Eukaryota</taxon>
        <taxon>Fungi</taxon>
        <taxon>Dikarya</taxon>
        <taxon>Ascomycota</taxon>
        <taxon>Pezizomycotina</taxon>
        <taxon>Sordariomycetes</taxon>
        <taxon>Hypocreomycetidae</taxon>
        <taxon>Hypocreales</taxon>
        <taxon>Clavicipitaceae</taxon>
        <taxon>Metarhizium</taxon>
    </lineage>
</organism>
<dbReference type="VEuPathDB" id="FungiDB:MAN_10849"/>
<sequence>MSAKSVAYTHSVPDTNNPDKEDAKIVTVLEPGFINDETINKFSYSFTPPSDITDSLEKGKKKQKTVSTRDGRVVYSSMSCTYPDKTVSDTVVIEGVIFQYREKVSNDSTYGKQYICAGIKDTYIAKFMSDAMSNAPSVHVKPGPKVKHQDGYYWFDAKLDRLSDDDTTIVFINPETNEDMVLTESLINMVNNNKSNMIGQARCIISGSITNNDKSRMIQIEGADLTMGVKLTEVFIKDTTNIKGPTLGPLKGSNTEKTEVTERVMASSAMAAYAMSRLNIK</sequence>
<dbReference type="Proteomes" id="UP000031186">
    <property type="component" value="Unassembled WGS sequence"/>
</dbReference>
<name>A0A0B4EZZ9_METAF</name>
<comment type="caution">
    <text evidence="1">The sequence shown here is derived from an EMBL/GenBank/DDBJ whole genome shotgun (WGS) entry which is preliminary data.</text>
</comment>
<evidence type="ECO:0000313" key="1">
    <source>
        <dbReference type="EMBL" id="KID59196.1"/>
    </source>
</evidence>
<keyword evidence="2" id="KW-1185">Reference proteome</keyword>
<dbReference type="EMBL" id="AZNF01000036">
    <property type="protein sequence ID" value="KID59196.1"/>
    <property type="molecule type" value="Genomic_DNA"/>
</dbReference>
<feature type="non-terminal residue" evidence="1">
    <location>
        <position position="1"/>
    </location>
</feature>
<protein>
    <submittedName>
        <fullName evidence="1">Uncharacterized protein</fullName>
    </submittedName>
</protein>
<gene>
    <name evidence="1" type="ORF">MAN_10849</name>
</gene>